<dbReference type="KEGG" id="rmr:Rmar_0327"/>
<dbReference type="InterPro" id="IPR024402">
    <property type="entry name" value="DUF2726"/>
</dbReference>
<dbReference type="AlphaFoldDB" id="D0MDN9"/>
<protein>
    <recommendedName>
        <fullName evidence="1">DUF2726 domain-containing protein</fullName>
    </recommendedName>
</protein>
<gene>
    <name evidence="2" type="ordered locus">Rmar_0327</name>
</gene>
<accession>D0MDN9</accession>
<reference evidence="2 3" key="1">
    <citation type="journal article" date="2009" name="Stand. Genomic Sci.">
        <title>Complete genome sequence of Rhodothermus marinus type strain (R-10).</title>
        <authorList>
            <person name="Nolan M."/>
            <person name="Tindall B.J."/>
            <person name="Pomrenke H."/>
            <person name="Lapidus A."/>
            <person name="Copeland A."/>
            <person name="Glavina Del Rio T."/>
            <person name="Lucas S."/>
            <person name="Chen F."/>
            <person name="Tice H."/>
            <person name="Cheng J.F."/>
            <person name="Saunders E."/>
            <person name="Han C."/>
            <person name="Bruce D."/>
            <person name="Goodwin L."/>
            <person name="Chain P."/>
            <person name="Pitluck S."/>
            <person name="Ovchinikova G."/>
            <person name="Pati A."/>
            <person name="Ivanova N."/>
            <person name="Mavromatis K."/>
            <person name="Chen A."/>
            <person name="Palaniappan K."/>
            <person name="Land M."/>
            <person name="Hauser L."/>
            <person name="Chang Y.J."/>
            <person name="Jeffries C.D."/>
            <person name="Brettin T."/>
            <person name="Goker M."/>
            <person name="Bristow J."/>
            <person name="Eisen J.A."/>
            <person name="Markowitz V."/>
            <person name="Hugenholtz P."/>
            <person name="Kyrpides N.C."/>
            <person name="Klenk H.P."/>
            <person name="Detter J.C."/>
        </authorList>
    </citation>
    <scope>NUCLEOTIDE SEQUENCE [LARGE SCALE GENOMIC DNA]</scope>
    <source>
        <strain evidence="3">ATCC 43812 / DSM 4252 / R-10</strain>
    </source>
</reference>
<dbReference type="Pfam" id="PF10881">
    <property type="entry name" value="DUF2726"/>
    <property type="match status" value="1"/>
</dbReference>
<dbReference type="EMBL" id="CP001807">
    <property type="protein sequence ID" value="ACY47232.1"/>
    <property type="molecule type" value="Genomic_DNA"/>
</dbReference>
<feature type="domain" description="DUF2726" evidence="1">
    <location>
        <begin position="154"/>
        <end position="259"/>
    </location>
</feature>
<proteinExistence type="predicted"/>
<dbReference type="OrthoDB" id="933869at2"/>
<evidence type="ECO:0000313" key="2">
    <source>
        <dbReference type="EMBL" id="ACY47232.1"/>
    </source>
</evidence>
<dbReference type="Proteomes" id="UP000002221">
    <property type="component" value="Chromosome"/>
</dbReference>
<evidence type="ECO:0000313" key="3">
    <source>
        <dbReference type="Proteomes" id="UP000002221"/>
    </source>
</evidence>
<dbReference type="HOGENOM" id="CLU_976290_0_0_10"/>
<dbReference type="eggNOG" id="ENOG5033ATQ">
    <property type="taxonomic scope" value="Bacteria"/>
</dbReference>
<dbReference type="RefSeq" id="WP_012842844.1">
    <property type="nucleotide sequence ID" value="NC_013501.1"/>
</dbReference>
<name>D0MDN9_RHOM4</name>
<sequence length="278" mass="32322">METSSTPADVEQLYRHVQAQAWTPALELVYRHRTLLAVDPLWRHAADVLVRELHPRLAEVGEAVLERLFLLHTGRLYALPEKVFADLVAELVRRHADRPELARRYARWCPTHPECARLLATPTTETPWEELHDFAVRRHQPIQQVRPPSLFRSQQEFVFFQAVREVFPTYLVYPNVALSCLIDYERLADVLSEAERRYALQALVDCAVFDPDDGYRPRYCFELDSPLHGAPERRQRDALKARILQRAGLPLFCIRPPTGTVDRNAFVALLRRLFQQNL</sequence>
<evidence type="ECO:0000259" key="1">
    <source>
        <dbReference type="Pfam" id="PF10881"/>
    </source>
</evidence>
<organism evidence="2 3">
    <name type="scientific">Rhodothermus marinus (strain ATCC 43812 / DSM 4252 / R-10)</name>
    <name type="common">Rhodothermus obamensis</name>
    <dbReference type="NCBI Taxonomy" id="518766"/>
    <lineage>
        <taxon>Bacteria</taxon>
        <taxon>Pseudomonadati</taxon>
        <taxon>Rhodothermota</taxon>
        <taxon>Rhodothermia</taxon>
        <taxon>Rhodothermales</taxon>
        <taxon>Rhodothermaceae</taxon>
        <taxon>Rhodothermus</taxon>
    </lineage>
</organism>
<keyword evidence="3" id="KW-1185">Reference proteome</keyword>